<evidence type="ECO:0000256" key="1">
    <source>
        <dbReference type="ARBA" id="ARBA00022692"/>
    </source>
</evidence>
<keyword evidence="3 4" id="KW-0472">Membrane</keyword>
<protein>
    <submittedName>
        <fullName evidence="6">Sugar phosphate permease</fullName>
    </submittedName>
</protein>
<feature type="transmembrane region" description="Helical" evidence="4">
    <location>
        <begin position="110"/>
        <end position="132"/>
    </location>
</feature>
<evidence type="ECO:0000256" key="3">
    <source>
        <dbReference type="ARBA" id="ARBA00023136"/>
    </source>
</evidence>
<dbReference type="InterPro" id="IPR020846">
    <property type="entry name" value="MFS_dom"/>
</dbReference>
<feature type="transmembrane region" description="Helical" evidence="4">
    <location>
        <begin position="254"/>
        <end position="276"/>
    </location>
</feature>
<name>A0ABY1NCA6_9RHOB</name>
<proteinExistence type="predicted"/>
<feature type="transmembrane region" description="Helical" evidence="4">
    <location>
        <begin position="379"/>
        <end position="398"/>
    </location>
</feature>
<evidence type="ECO:0000313" key="7">
    <source>
        <dbReference type="Proteomes" id="UP001157961"/>
    </source>
</evidence>
<keyword evidence="1 4" id="KW-0812">Transmembrane</keyword>
<keyword evidence="7" id="KW-1185">Reference proteome</keyword>
<dbReference type="Proteomes" id="UP001157961">
    <property type="component" value="Unassembled WGS sequence"/>
</dbReference>
<evidence type="ECO:0000256" key="4">
    <source>
        <dbReference type="SAM" id="Phobius"/>
    </source>
</evidence>
<dbReference type="PROSITE" id="PS50850">
    <property type="entry name" value="MFS"/>
    <property type="match status" value="1"/>
</dbReference>
<evidence type="ECO:0000313" key="6">
    <source>
        <dbReference type="EMBL" id="SMP06226.1"/>
    </source>
</evidence>
<sequence length="406" mass="44296">MISTGTFLRQNGRYLLPGAMLMFLSCFGQTFFIGTFAADIRASFELSHSQWGAIYMLGTGTSALLMLWAGTLADHVRVRILGPIMLICLAGACVALAFLSWVWALPFVILALRFTAQGMLPHISAVAMARWFAVSRGRALAFATMGFMLAEATMPITVVWLKSRMDWHLIWVTAACFCLLMAPVIYVLLRQERDPQHIATEHSTLGMDCRSWTRWEAIRHPVFLSAIPAMMVFPAFSTVFFFQQTYFAEIKGWSHLALVSVFPLGTLSFALSTLTFGWLIDRVGASRLMPFYLLPLVAAFALHAWAPSVGWVAFGVVLMGLAGGGQATLPASVWSEFFGTQHLGAIKATVAAFAVLGSALGPGLSGWMIDSGVLYETQLAAFAICFAFASATMVIPFARARRSLAA</sequence>
<feature type="transmembrane region" description="Helical" evidence="4">
    <location>
        <begin position="80"/>
        <end position="104"/>
    </location>
</feature>
<reference evidence="6 7" key="1">
    <citation type="submission" date="2017-05" db="EMBL/GenBank/DDBJ databases">
        <authorList>
            <person name="Varghese N."/>
            <person name="Submissions S."/>
        </authorList>
    </citation>
    <scope>NUCLEOTIDE SEQUENCE [LARGE SCALE GENOMIC DNA]</scope>
    <source>
        <strain evidence="6 7">DSM 29734</strain>
    </source>
</reference>
<dbReference type="SUPFAM" id="SSF103473">
    <property type="entry name" value="MFS general substrate transporter"/>
    <property type="match status" value="1"/>
</dbReference>
<evidence type="ECO:0000259" key="5">
    <source>
        <dbReference type="PROSITE" id="PS50850"/>
    </source>
</evidence>
<dbReference type="Pfam" id="PF07690">
    <property type="entry name" value="MFS_1"/>
    <property type="match status" value="1"/>
</dbReference>
<evidence type="ECO:0000256" key="2">
    <source>
        <dbReference type="ARBA" id="ARBA00022989"/>
    </source>
</evidence>
<dbReference type="Gene3D" id="1.20.1250.20">
    <property type="entry name" value="MFS general substrate transporter like domains"/>
    <property type="match status" value="2"/>
</dbReference>
<dbReference type="EMBL" id="FXTY01000001">
    <property type="protein sequence ID" value="SMP06226.1"/>
    <property type="molecule type" value="Genomic_DNA"/>
</dbReference>
<feature type="transmembrane region" description="Helical" evidence="4">
    <location>
        <begin position="139"/>
        <end position="161"/>
    </location>
</feature>
<feature type="transmembrane region" description="Helical" evidence="4">
    <location>
        <begin position="222"/>
        <end position="242"/>
    </location>
</feature>
<dbReference type="RefSeq" id="WP_283424478.1">
    <property type="nucleotide sequence ID" value="NZ_FXTY01000001.1"/>
</dbReference>
<dbReference type="InterPro" id="IPR036259">
    <property type="entry name" value="MFS_trans_sf"/>
</dbReference>
<feature type="transmembrane region" description="Helical" evidence="4">
    <location>
        <begin position="12"/>
        <end position="33"/>
    </location>
</feature>
<dbReference type="InterPro" id="IPR011701">
    <property type="entry name" value="MFS"/>
</dbReference>
<dbReference type="PANTHER" id="PTHR11360:SF308">
    <property type="entry name" value="BLL3089 PROTEIN"/>
    <property type="match status" value="1"/>
</dbReference>
<accession>A0ABY1NCA6</accession>
<organism evidence="6 7">
    <name type="scientific">Shimia sagamensis</name>
    <dbReference type="NCBI Taxonomy" id="1566352"/>
    <lineage>
        <taxon>Bacteria</taxon>
        <taxon>Pseudomonadati</taxon>
        <taxon>Pseudomonadota</taxon>
        <taxon>Alphaproteobacteria</taxon>
        <taxon>Rhodobacterales</taxon>
        <taxon>Roseobacteraceae</taxon>
    </lineage>
</organism>
<dbReference type="PANTHER" id="PTHR11360">
    <property type="entry name" value="MONOCARBOXYLATE TRANSPORTER"/>
    <property type="match status" value="1"/>
</dbReference>
<feature type="transmembrane region" description="Helical" evidence="4">
    <location>
        <begin position="345"/>
        <end position="367"/>
    </location>
</feature>
<feature type="transmembrane region" description="Helical" evidence="4">
    <location>
        <begin position="167"/>
        <end position="189"/>
    </location>
</feature>
<comment type="caution">
    <text evidence="6">The sequence shown here is derived from an EMBL/GenBank/DDBJ whole genome shotgun (WGS) entry which is preliminary data.</text>
</comment>
<gene>
    <name evidence="6" type="ORF">SAMN06265373_101630</name>
</gene>
<dbReference type="InterPro" id="IPR050327">
    <property type="entry name" value="Proton-linked_MCT"/>
</dbReference>
<feature type="domain" description="Major facilitator superfamily (MFS) profile" evidence="5">
    <location>
        <begin position="14"/>
        <end position="404"/>
    </location>
</feature>
<feature type="transmembrane region" description="Helical" evidence="4">
    <location>
        <begin position="288"/>
        <end position="306"/>
    </location>
</feature>
<feature type="transmembrane region" description="Helical" evidence="4">
    <location>
        <begin position="312"/>
        <end position="333"/>
    </location>
</feature>
<feature type="transmembrane region" description="Helical" evidence="4">
    <location>
        <begin position="53"/>
        <end position="73"/>
    </location>
</feature>
<keyword evidence="2 4" id="KW-1133">Transmembrane helix</keyword>